<dbReference type="PANTHER" id="PTHR37799">
    <property type="entry name" value="37S RIBOSOMAL PROTEIN S25, MITOCHONDRIAL"/>
    <property type="match status" value="1"/>
</dbReference>
<dbReference type="OrthoDB" id="5542239at2759"/>
<dbReference type="EMBL" id="KB467831">
    <property type="protein sequence ID" value="PCH33903.1"/>
    <property type="molecule type" value="Genomic_DNA"/>
</dbReference>
<keyword evidence="5" id="KW-0687">Ribonucleoprotein</keyword>
<evidence type="ECO:0000256" key="3">
    <source>
        <dbReference type="ARBA" id="ARBA00022980"/>
    </source>
</evidence>
<dbReference type="OMA" id="ENWKIWA"/>
<evidence type="ECO:0000256" key="1">
    <source>
        <dbReference type="ARBA" id="ARBA00004173"/>
    </source>
</evidence>
<evidence type="ECO:0000256" key="2">
    <source>
        <dbReference type="ARBA" id="ARBA00009864"/>
    </source>
</evidence>
<evidence type="ECO:0000313" key="10">
    <source>
        <dbReference type="Proteomes" id="UP000218811"/>
    </source>
</evidence>
<reference evidence="9 10" key="1">
    <citation type="journal article" date="2012" name="Science">
        <title>The Paleozoic origin of enzymatic lignin decomposition reconstructed from 31 fungal genomes.</title>
        <authorList>
            <person name="Floudas D."/>
            <person name="Binder M."/>
            <person name="Riley R."/>
            <person name="Barry K."/>
            <person name="Blanchette R.A."/>
            <person name="Henrissat B."/>
            <person name="Martinez A.T."/>
            <person name="Otillar R."/>
            <person name="Spatafora J.W."/>
            <person name="Yadav J.S."/>
            <person name="Aerts A."/>
            <person name="Benoit I."/>
            <person name="Boyd A."/>
            <person name="Carlson A."/>
            <person name="Copeland A."/>
            <person name="Coutinho P.M."/>
            <person name="de Vries R.P."/>
            <person name="Ferreira P."/>
            <person name="Findley K."/>
            <person name="Foster B."/>
            <person name="Gaskell J."/>
            <person name="Glotzer D."/>
            <person name="Gorecki P."/>
            <person name="Heitman J."/>
            <person name="Hesse C."/>
            <person name="Hori C."/>
            <person name="Igarashi K."/>
            <person name="Jurgens J.A."/>
            <person name="Kallen N."/>
            <person name="Kersten P."/>
            <person name="Kohler A."/>
            <person name="Kuees U."/>
            <person name="Kumar T.K.A."/>
            <person name="Kuo A."/>
            <person name="LaButti K."/>
            <person name="Larrondo L.F."/>
            <person name="Lindquist E."/>
            <person name="Ling A."/>
            <person name="Lombard V."/>
            <person name="Lucas S."/>
            <person name="Lundell T."/>
            <person name="Martin R."/>
            <person name="McLaughlin D.J."/>
            <person name="Morgenstern I."/>
            <person name="Morin E."/>
            <person name="Murat C."/>
            <person name="Nagy L.G."/>
            <person name="Nolan M."/>
            <person name="Ohm R.A."/>
            <person name="Patyshakuliyeva A."/>
            <person name="Rokas A."/>
            <person name="Ruiz-Duenas F.J."/>
            <person name="Sabat G."/>
            <person name="Salamov A."/>
            <person name="Samejima M."/>
            <person name="Schmutz J."/>
            <person name="Slot J.C."/>
            <person name="St John F."/>
            <person name="Stenlid J."/>
            <person name="Sun H."/>
            <person name="Sun S."/>
            <person name="Syed K."/>
            <person name="Tsang A."/>
            <person name="Wiebenga A."/>
            <person name="Young D."/>
            <person name="Pisabarro A."/>
            <person name="Eastwood D.C."/>
            <person name="Martin F."/>
            <person name="Cullen D."/>
            <person name="Grigoriev I.V."/>
            <person name="Hibbett D.S."/>
        </authorList>
    </citation>
    <scope>NUCLEOTIDE SEQUENCE [LARGE SCALE GENOMIC DNA]</scope>
    <source>
        <strain evidence="9 10">MD-104</strain>
    </source>
</reference>
<evidence type="ECO:0000256" key="7">
    <source>
        <dbReference type="ARBA" id="ARBA00035421"/>
    </source>
</evidence>
<evidence type="ECO:0000256" key="8">
    <source>
        <dbReference type="SAM" id="MobiDB-lite"/>
    </source>
</evidence>
<dbReference type="PANTHER" id="PTHR37799:SF1">
    <property type="entry name" value="SMALL RIBOSOMAL SUBUNIT PROTEIN MS23"/>
    <property type="match status" value="1"/>
</dbReference>
<keyword evidence="10" id="KW-1185">Reference proteome</keyword>
<feature type="region of interest" description="Disordered" evidence="8">
    <location>
        <begin position="34"/>
        <end position="77"/>
    </location>
</feature>
<sequence length="298" mass="33979">MSRRVASQVHKQASRLLRQGYLKREPAWYQAILDHPPLPLPPKTPPARTEYDLPTEDATSPSTSAKHSKSHKNLPSPVQYLEDTVRKQFFNDHPFEAFRAVTLVEGAAIEDEHPIRGKDWVRLRQRGRNPTPEDAIRYAVNLHEHHEVPLTKAYSAAVAQFRSLRSEHDVAKKFALLEVEHYGIAFGPSQVEITFAKEERAFESWRKNEELDAGENAAKKRWRAIVEREGPPGSWTKGQEYVRLWQEGIRPTYAPLLTERKITSSGLTGVPSPPKSGIPEQERAVRSADWMTVRSTLQ</sequence>
<dbReference type="GO" id="GO:0005763">
    <property type="term" value="C:mitochondrial small ribosomal subunit"/>
    <property type="evidence" value="ECO:0007669"/>
    <property type="project" value="InterPro"/>
</dbReference>
<dbReference type="InterPro" id="IPR016939">
    <property type="entry name" value="Ribosomal_mS23_fun"/>
</dbReference>
<accession>A0A2H3J2A9</accession>
<name>A0A2H3J2A9_WOLCO</name>
<evidence type="ECO:0000313" key="9">
    <source>
        <dbReference type="EMBL" id="PCH33903.1"/>
    </source>
</evidence>
<dbReference type="Proteomes" id="UP000218811">
    <property type="component" value="Unassembled WGS sequence"/>
</dbReference>
<keyword evidence="4" id="KW-0496">Mitochondrion</keyword>
<dbReference type="AlphaFoldDB" id="A0A2H3J2A9"/>
<evidence type="ECO:0000256" key="6">
    <source>
        <dbReference type="ARBA" id="ARBA00035137"/>
    </source>
</evidence>
<evidence type="ECO:0000256" key="4">
    <source>
        <dbReference type="ARBA" id="ARBA00023128"/>
    </source>
</evidence>
<proteinExistence type="inferred from homology"/>
<keyword evidence="3" id="KW-0689">Ribosomal protein</keyword>
<gene>
    <name evidence="9" type="ORF">WOLCODRAFT_112765</name>
</gene>
<feature type="compositionally biased region" description="Pro residues" evidence="8">
    <location>
        <begin position="36"/>
        <end position="45"/>
    </location>
</feature>
<evidence type="ECO:0000256" key="5">
    <source>
        <dbReference type="ARBA" id="ARBA00023274"/>
    </source>
</evidence>
<protein>
    <recommendedName>
        <fullName evidence="6">Small ribosomal subunit protein mS23</fullName>
    </recommendedName>
    <alternativeName>
        <fullName evidence="7">37S ribosomal protein S25, mitochondrial</fullName>
    </alternativeName>
</protein>
<dbReference type="GO" id="GO:0003735">
    <property type="term" value="F:structural constituent of ribosome"/>
    <property type="evidence" value="ECO:0007669"/>
    <property type="project" value="InterPro"/>
</dbReference>
<dbReference type="STRING" id="742152.A0A2H3J2A9"/>
<feature type="region of interest" description="Disordered" evidence="8">
    <location>
        <begin position="264"/>
        <end position="284"/>
    </location>
</feature>
<organism evidence="9 10">
    <name type="scientific">Wolfiporia cocos (strain MD-104)</name>
    <name type="common">Brown rot fungus</name>
    <dbReference type="NCBI Taxonomy" id="742152"/>
    <lineage>
        <taxon>Eukaryota</taxon>
        <taxon>Fungi</taxon>
        <taxon>Dikarya</taxon>
        <taxon>Basidiomycota</taxon>
        <taxon>Agaricomycotina</taxon>
        <taxon>Agaricomycetes</taxon>
        <taxon>Polyporales</taxon>
        <taxon>Phaeolaceae</taxon>
        <taxon>Wolfiporia</taxon>
    </lineage>
</organism>
<comment type="similarity">
    <text evidence="2">Belongs to the mitochondrion-specific ribosomal protein mS23 family.</text>
</comment>
<comment type="subcellular location">
    <subcellularLocation>
        <location evidence="1">Mitochondrion</location>
    </subcellularLocation>
</comment>
<dbReference type="Pfam" id="PF13741">
    <property type="entry name" value="MRP-S25"/>
    <property type="match status" value="1"/>
</dbReference>